<dbReference type="SUPFAM" id="SSF51905">
    <property type="entry name" value="FAD/NAD(P)-binding domain"/>
    <property type="match status" value="1"/>
</dbReference>
<dbReference type="GO" id="GO:0016491">
    <property type="term" value="F:oxidoreductase activity"/>
    <property type="evidence" value="ECO:0007669"/>
    <property type="project" value="UniProtKB-KW"/>
</dbReference>
<dbReference type="EMBL" id="ML211115">
    <property type="protein sequence ID" value="TFK88382.1"/>
    <property type="molecule type" value="Genomic_DNA"/>
</dbReference>
<dbReference type="PRINTS" id="PR00420">
    <property type="entry name" value="RNGMNOXGNASE"/>
</dbReference>
<dbReference type="GO" id="GO:0071949">
    <property type="term" value="F:FAD binding"/>
    <property type="evidence" value="ECO:0007669"/>
    <property type="project" value="InterPro"/>
</dbReference>
<keyword evidence="1" id="KW-0285">Flavoprotein</keyword>
<reference evidence="5 6" key="1">
    <citation type="journal article" date="2019" name="Nat. Ecol. Evol.">
        <title>Megaphylogeny resolves global patterns of mushroom evolution.</title>
        <authorList>
            <person name="Varga T."/>
            <person name="Krizsan K."/>
            <person name="Foldi C."/>
            <person name="Dima B."/>
            <person name="Sanchez-Garcia M."/>
            <person name="Sanchez-Ramirez S."/>
            <person name="Szollosi G.J."/>
            <person name="Szarkandi J.G."/>
            <person name="Papp V."/>
            <person name="Albert L."/>
            <person name="Andreopoulos W."/>
            <person name="Angelini C."/>
            <person name="Antonin V."/>
            <person name="Barry K.W."/>
            <person name="Bougher N.L."/>
            <person name="Buchanan P."/>
            <person name="Buyck B."/>
            <person name="Bense V."/>
            <person name="Catcheside P."/>
            <person name="Chovatia M."/>
            <person name="Cooper J."/>
            <person name="Damon W."/>
            <person name="Desjardin D."/>
            <person name="Finy P."/>
            <person name="Geml J."/>
            <person name="Haridas S."/>
            <person name="Hughes K."/>
            <person name="Justo A."/>
            <person name="Karasinski D."/>
            <person name="Kautmanova I."/>
            <person name="Kiss B."/>
            <person name="Kocsube S."/>
            <person name="Kotiranta H."/>
            <person name="LaButti K.M."/>
            <person name="Lechner B.E."/>
            <person name="Liimatainen K."/>
            <person name="Lipzen A."/>
            <person name="Lukacs Z."/>
            <person name="Mihaltcheva S."/>
            <person name="Morgado L.N."/>
            <person name="Niskanen T."/>
            <person name="Noordeloos M.E."/>
            <person name="Ohm R.A."/>
            <person name="Ortiz-Santana B."/>
            <person name="Ovrebo C."/>
            <person name="Racz N."/>
            <person name="Riley R."/>
            <person name="Savchenko A."/>
            <person name="Shiryaev A."/>
            <person name="Soop K."/>
            <person name="Spirin V."/>
            <person name="Szebenyi C."/>
            <person name="Tomsovsky M."/>
            <person name="Tulloss R.E."/>
            <person name="Uehling J."/>
            <person name="Grigoriev I.V."/>
            <person name="Vagvolgyi C."/>
            <person name="Papp T."/>
            <person name="Martin F.M."/>
            <person name="Miettinen O."/>
            <person name="Hibbett D.S."/>
            <person name="Nagy L.G."/>
        </authorList>
    </citation>
    <scope>NUCLEOTIDE SEQUENCE [LARGE SCALE GENOMIC DNA]</scope>
    <source>
        <strain evidence="5 6">HHB13444</strain>
    </source>
</reference>
<keyword evidence="2" id="KW-0274">FAD</keyword>
<dbReference type="GO" id="GO:0044550">
    <property type="term" value="P:secondary metabolite biosynthetic process"/>
    <property type="evidence" value="ECO:0007669"/>
    <property type="project" value="TreeGrafter"/>
</dbReference>
<keyword evidence="6" id="KW-1185">Reference proteome</keyword>
<dbReference type="InterPro" id="IPR002938">
    <property type="entry name" value="FAD-bd"/>
</dbReference>
<protein>
    <submittedName>
        <fullName evidence="5">FAD/NAD(P)-binding domain-containing protein</fullName>
    </submittedName>
</protein>
<keyword evidence="3" id="KW-0560">Oxidoreductase</keyword>
<evidence type="ECO:0000256" key="3">
    <source>
        <dbReference type="ARBA" id="ARBA00023002"/>
    </source>
</evidence>
<evidence type="ECO:0000256" key="2">
    <source>
        <dbReference type="ARBA" id="ARBA00022827"/>
    </source>
</evidence>
<gene>
    <name evidence="5" type="ORF">K466DRAFT_645493</name>
</gene>
<dbReference type="Proteomes" id="UP000308197">
    <property type="component" value="Unassembled WGS sequence"/>
</dbReference>
<proteinExistence type="predicted"/>
<sequence>MPKFNVAIMSVVSPRSFAYCTGAGLSGLAFGIGLQKYAPDIDFEIYEAATQLSEIGAGVGIQQRTWTIMQAMGIEEDLLKITEHGEDCSYPIVQRKSDQAEGVEVHRIQNMERNYSFHRAELQKVYLAKLRPRQVHVGKRLASYTQPEDGTGPIELQFEDGTTATCDFLFGCDGVRSRVRAVMYSQLAERAEAAGNAEEAAELRALIPPLFSGGVVHRCLIRKETLPAEAVGHPAFNHPGIVLYGGKNMHLITYPISSGRILNVGAGISFPGKEGVPYQGPWTRPVGREEIVKYFEGWEPDVQEVLKYVDGGILWAIHVTGKLPTYIDGQVALVGDAAHAMMHHLGSGSGQCYEDAWMLAQFLGHANITKENASVALRVYDEIRRPFAQRVADLSIRAAELHHFNGPELAWLTPELSATGTAMTDEQLKGIGEGTERIRAWRDHSSLIEENAAAMRRMDEALAAAA</sequence>
<dbReference type="InterPro" id="IPR051104">
    <property type="entry name" value="FAD_monoxygenase"/>
</dbReference>
<dbReference type="InParanoid" id="A0A5C3PGK7"/>
<evidence type="ECO:0000313" key="6">
    <source>
        <dbReference type="Proteomes" id="UP000308197"/>
    </source>
</evidence>
<dbReference type="Gene3D" id="3.50.50.60">
    <property type="entry name" value="FAD/NAD(P)-binding domain"/>
    <property type="match status" value="1"/>
</dbReference>
<name>A0A5C3PGK7_9APHY</name>
<accession>A0A5C3PGK7</accession>
<dbReference type="Pfam" id="PF01494">
    <property type="entry name" value="FAD_binding_3"/>
    <property type="match status" value="2"/>
</dbReference>
<dbReference type="AlphaFoldDB" id="A0A5C3PGK7"/>
<evidence type="ECO:0000256" key="1">
    <source>
        <dbReference type="ARBA" id="ARBA00022630"/>
    </source>
</evidence>
<evidence type="ECO:0000259" key="4">
    <source>
        <dbReference type="Pfam" id="PF01494"/>
    </source>
</evidence>
<dbReference type="InterPro" id="IPR036188">
    <property type="entry name" value="FAD/NAD-bd_sf"/>
</dbReference>
<feature type="domain" description="FAD-binding" evidence="4">
    <location>
        <begin position="22"/>
        <end position="184"/>
    </location>
</feature>
<dbReference type="SUPFAM" id="SSF54373">
    <property type="entry name" value="FAD-linked reductases, C-terminal domain"/>
    <property type="match status" value="1"/>
</dbReference>
<dbReference type="PANTHER" id="PTHR46720">
    <property type="entry name" value="HYDROXYLASE, PUTATIVE (AFU_ORTHOLOGUE AFUA_3G01460)-RELATED"/>
    <property type="match status" value="1"/>
</dbReference>
<organism evidence="5 6">
    <name type="scientific">Polyporus arcularius HHB13444</name>
    <dbReference type="NCBI Taxonomy" id="1314778"/>
    <lineage>
        <taxon>Eukaryota</taxon>
        <taxon>Fungi</taxon>
        <taxon>Dikarya</taxon>
        <taxon>Basidiomycota</taxon>
        <taxon>Agaricomycotina</taxon>
        <taxon>Agaricomycetes</taxon>
        <taxon>Polyporales</taxon>
        <taxon>Polyporaceae</taxon>
        <taxon>Polyporus</taxon>
    </lineage>
</organism>
<dbReference type="STRING" id="1314778.A0A5C3PGK7"/>
<evidence type="ECO:0000313" key="5">
    <source>
        <dbReference type="EMBL" id="TFK88382.1"/>
    </source>
</evidence>
<feature type="domain" description="FAD-binding" evidence="4">
    <location>
        <begin position="325"/>
        <end position="394"/>
    </location>
</feature>
<dbReference type="PANTHER" id="PTHR46720:SF3">
    <property type="entry name" value="FAD-BINDING DOMAIN-CONTAINING PROTEIN-RELATED"/>
    <property type="match status" value="1"/>
</dbReference>